<feature type="compositionally biased region" description="Basic residues" evidence="1">
    <location>
        <begin position="264"/>
        <end position="280"/>
    </location>
</feature>
<evidence type="ECO:0000256" key="2">
    <source>
        <dbReference type="SAM" id="SignalP"/>
    </source>
</evidence>
<dbReference type="AlphaFoldDB" id="A0A7S2HLN0"/>
<accession>A0A7S2HLN0</accession>
<gene>
    <name evidence="3" type="ORF">HTAM1171_LOCUS6356</name>
</gene>
<evidence type="ECO:0000256" key="1">
    <source>
        <dbReference type="SAM" id="MobiDB-lite"/>
    </source>
</evidence>
<name>A0A7S2HLN0_9STRA</name>
<feature type="signal peptide" evidence="2">
    <location>
        <begin position="1"/>
        <end position="25"/>
    </location>
</feature>
<dbReference type="EMBL" id="HBGV01010251">
    <property type="protein sequence ID" value="CAD9494480.1"/>
    <property type="molecule type" value="Transcribed_RNA"/>
</dbReference>
<reference evidence="3" key="1">
    <citation type="submission" date="2021-01" db="EMBL/GenBank/DDBJ databases">
        <authorList>
            <person name="Corre E."/>
            <person name="Pelletier E."/>
            <person name="Niang G."/>
            <person name="Scheremetjew M."/>
            <person name="Finn R."/>
            <person name="Kale V."/>
            <person name="Holt S."/>
            <person name="Cochrane G."/>
            <person name="Meng A."/>
            <person name="Brown T."/>
            <person name="Cohen L."/>
        </authorList>
    </citation>
    <scope>NUCLEOTIDE SEQUENCE</scope>
    <source>
        <strain evidence="3">CCMP826</strain>
    </source>
</reference>
<feature type="chain" id="PRO_5031294263" evidence="2">
    <location>
        <begin position="26"/>
        <end position="287"/>
    </location>
</feature>
<feature type="region of interest" description="Disordered" evidence="1">
    <location>
        <begin position="258"/>
        <end position="287"/>
    </location>
</feature>
<protein>
    <submittedName>
        <fullName evidence="3">Uncharacterized protein</fullName>
    </submittedName>
</protein>
<evidence type="ECO:0000313" key="3">
    <source>
        <dbReference type="EMBL" id="CAD9494480.1"/>
    </source>
</evidence>
<organism evidence="3">
    <name type="scientific">Helicotheca tamesis</name>
    <dbReference type="NCBI Taxonomy" id="374047"/>
    <lineage>
        <taxon>Eukaryota</taxon>
        <taxon>Sar</taxon>
        <taxon>Stramenopiles</taxon>
        <taxon>Ochrophyta</taxon>
        <taxon>Bacillariophyta</taxon>
        <taxon>Mediophyceae</taxon>
        <taxon>Lithodesmiophycidae</taxon>
        <taxon>Lithodesmiales</taxon>
        <taxon>Lithodesmiaceae</taxon>
        <taxon>Helicotheca</taxon>
    </lineage>
</organism>
<proteinExistence type="predicted"/>
<keyword evidence="2" id="KW-0732">Signal</keyword>
<sequence>MKTAGGKLSSPLMTLSAIMLAASSSQTITNAFLHHSRFHQRHQIPNHLHLSTILRAASSDAIFTSNENCWRPSLDDVTRISYGKPSKKKGVGSRGVPHRINSEERDLWDRARQKGVLEIAGSAWRSQRRDAPLLNTWRNWCDARGRACIVLSKGKDGMSDVLSVDLSPLRVPADFERIASVCVSSVDVVPTATDFDDDSFTVDDAEEEEEEEEMKRQDVEDAWNDRPIYQLSPYEISWTLTRGDAKKLGKELAKLLDTADPKAKAKSRKPSGVKAGKGRRSGGYGIG</sequence>